<dbReference type="AlphaFoldDB" id="A0A558ACE8"/>
<evidence type="ECO:0000313" key="3">
    <source>
        <dbReference type="Proteomes" id="UP000318578"/>
    </source>
</evidence>
<evidence type="ECO:0000256" key="1">
    <source>
        <dbReference type="SAM" id="Phobius"/>
    </source>
</evidence>
<feature type="transmembrane region" description="Helical" evidence="1">
    <location>
        <begin position="42"/>
        <end position="62"/>
    </location>
</feature>
<evidence type="ECO:0000313" key="2">
    <source>
        <dbReference type="EMBL" id="TVT21949.1"/>
    </source>
</evidence>
<comment type="caution">
    <text evidence="2">The sequence shown here is derived from an EMBL/GenBank/DDBJ whole genome shotgun (WGS) entry which is preliminary data.</text>
</comment>
<protein>
    <submittedName>
        <fullName evidence="2">Uncharacterized protein</fullName>
    </submittedName>
</protein>
<sequence>MSLSKPADAAAHDPVPGRVVTGTVVRIDPLCREAAVAWRTVVLNRIGAALAGVALVIAALAGAPPGPLALVAGGALLVLLLLGALLRSTLPPGALPVGPTPLWPWALPLREAGRAREVDVLAFRVKDIAGAEHLCRVRGGLAAPARGANVEVYGRRDASGQLRVRQLVTPDSGHPVRPRFSLPSTIARTAANGATLVWFVTAVILFSLPVVTHWS</sequence>
<name>A0A558ACE8_9PSEU</name>
<dbReference type="RefSeq" id="WP_144638925.1">
    <property type="nucleotide sequence ID" value="NZ_BNAX01000015.1"/>
</dbReference>
<dbReference type="Proteomes" id="UP000318578">
    <property type="component" value="Unassembled WGS sequence"/>
</dbReference>
<keyword evidence="1" id="KW-0472">Membrane</keyword>
<reference evidence="2 3" key="1">
    <citation type="submission" date="2019-07" db="EMBL/GenBank/DDBJ databases">
        <title>New species of Amycolatopsis and Streptomyces.</title>
        <authorList>
            <person name="Duangmal K."/>
            <person name="Teo W.F.A."/>
            <person name="Lipun K."/>
        </authorList>
    </citation>
    <scope>NUCLEOTIDE SEQUENCE [LARGE SCALE GENOMIC DNA]</scope>
    <source>
        <strain evidence="2 3">JCM 30562</strain>
    </source>
</reference>
<accession>A0A558ACE8</accession>
<keyword evidence="1" id="KW-1133">Transmembrane helix</keyword>
<dbReference type="EMBL" id="VJZA01000022">
    <property type="protein sequence ID" value="TVT21949.1"/>
    <property type="molecule type" value="Genomic_DNA"/>
</dbReference>
<feature type="transmembrane region" description="Helical" evidence="1">
    <location>
        <begin position="189"/>
        <end position="211"/>
    </location>
</feature>
<keyword evidence="1" id="KW-0812">Transmembrane</keyword>
<keyword evidence="3" id="KW-1185">Reference proteome</keyword>
<organism evidence="2 3">
    <name type="scientific">Amycolatopsis acidiphila</name>
    <dbReference type="NCBI Taxonomy" id="715473"/>
    <lineage>
        <taxon>Bacteria</taxon>
        <taxon>Bacillati</taxon>
        <taxon>Actinomycetota</taxon>
        <taxon>Actinomycetes</taxon>
        <taxon>Pseudonocardiales</taxon>
        <taxon>Pseudonocardiaceae</taxon>
        <taxon>Amycolatopsis</taxon>
    </lineage>
</organism>
<gene>
    <name evidence="2" type="ORF">FNH06_15470</name>
</gene>
<dbReference type="OrthoDB" id="3701236at2"/>
<feature type="transmembrane region" description="Helical" evidence="1">
    <location>
        <begin position="68"/>
        <end position="86"/>
    </location>
</feature>
<proteinExistence type="predicted"/>